<dbReference type="AlphaFoldDB" id="A0A2N9IZ76"/>
<sequence length="92" mass="10139">MRRLQIKSKSKIKKKSRGTAGGNGKSHSKDLNVHDCAVEDSTIAIEESSVSNSENHYNNNSSSLIQNNVAAPLASQKRQKLHWGFIAIYFPA</sequence>
<accession>A0A2N9IZ76</accession>
<dbReference type="PANTHER" id="PTHR14386">
    <property type="entry name" value="PROTEIN FAM204A"/>
    <property type="match status" value="1"/>
</dbReference>
<feature type="compositionally biased region" description="Basic residues" evidence="1">
    <location>
        <begin position="1"/>
        <end position="17"/>
    </location>
</feature>
<organism evidence="2">
    <name type="scientific">Fagus sylvatica</name>
    <name type="common">Beechnut</name>
    <dbReference type="NCBI Taxonomy" id="28930"/>
    <lineage>
        <taxon>Eukaryota</taxon>
        <taxon>Viridiplantae</taxon>
        <taxon>Streptophyta</taxon>
        <taxon>Embryophyta</taxon>
        <taxon>Tracheophyta</taxon>
        <taxon>Spermatophyta</taxon>
        <taxon>Magnoliopsida</taxon>
        <taxon>eudicotyledons</taxon>
        <taxon>Gunneridae</taxon>
        <taxon>Pentapetalae</taxon>
        <taxon>rosids</taxon>
        <taxon>fabids</taxon>
        <taxon>Fagales</taxon>
        <taxon>Fagaceae</taxon>
        <taxon>Fagus</taxon>
    </lineage>
</organism>
<name>A0A2N9IZ76_FAGSY</name>
<evidence type="ECO:0000256" key="1">
    <source>
        <dbReference type="SAM" id="MobiDB-lite"/>
    </source>
</evidence>
<feature type="region of interest" description="Disordered" evidence="1">
    <location>
        <begin position="1"/>
        <end position="34"/>
    </location>
</feature>
<reference evidence="2" key="1">
    <citation type="submission" date="2018-02" db="EMBL/GenBank/DDBJ databases">
        <authorList>
            <person name="Cohen D.B."/>
            <person name="Kent A.D."/>
        </authorList>
    </citation>
    <scope>NUCLEOTIDE SEQUENCE</scope>
</reference>
<protein>
    <submittedName>
        <fullName evidence="2">Uncharacterized protein</fullName>
    </submittedName>
</protein>
<dbReference type="EMBL" id="OIVN01006271">
    <property type="protein sequence ID" value="SPD29453.1"/>
    <property type="molecule type" value="Genomic_DNA"/>
</dbReference>
<gene>
    <name evidence="2" type="ORF">FSB_LOCUS57335</name>
</gene>
<dbReference type="InterPro" id="IPR037690">
    <property type="entry name" value="FAM204A"/>
</dbReference>
<proteinExistence type="predicted"/>
<dbReference type="PANTHER" id="PTHR14386:SF2">
    <property type="entry name" value="PROTEIN FAM204A"/>
    <property type="match status" value="1"/>
</dbReference>
<evidence type="ECO:0000313" key="2">
    <source>
        <dbReference type="EMBL" id="SPD29453.1"/>
    </source>
</evidence>